<protein>
    <submittedName>
        <fullName evidence="1">Uncharacterized protein</fullName>
    </submittedName>
</protein>
<comment type="caution">
    <text evidence="1">The sequence shown here is derived from an EMBL/GenBank/DDBJ whole genome shotgun (WGS) entry which is preliminary data.</text>
</comment>
<evidence type="ECO:0000313" key="2">
    <source>
        <dbReference type="Proteomes" id="UP000696280"/>
    </source>
</evidence>
<accession>A0A9N9PNI6</accession>
<organism evidence="1 2">
    <name type="scientific">Hymenoscyphus fraxineus</name>
    <dbReference type="NCBI Taxonomy" id="746836"/>
    <lineage>
        <taxon>Eukaryota</taxon>
        <taxon>Fungi</taxon>
        <taxon>Dikarya</taxon>
        <taxon>Ascomycota</taxon>
        <taxon>Pezizomycotina</taxon>
        <taxon>Leotiomycetes</taxon>
        <taxon>Helotiales</taxon>
        <taxon>Helotiaceae</taxon>
        <taxon>Hymenoscyphus</taxon>
    </lineage>
</organism>
<keyword evidence="2" id="KW-1185">Reference proteome</keyword>
<gene>
    <name evidence="1" type="ORF">HYFRA_00004364</name>
</gene>
<dbReference type="EMBL" id="CAJVRL010000025">
    <property type="protein sequence ID" value="CAG8950030.1"/>
    <property type="molecule type" value="Genomic_DNA"/>
</dbReference>
<sequence>MTEINSAPEFESIATLKAVKAGHVNDVDIAARVLANNLNGLDKTAISAAVIYNLRSDLNLAGQ</sequence>
<dbReference type="AlphaFoldDB" id="A0A9N9PNI6"/>
<proteinExistence type="predicted"/>
<reference evidence="1" key="1">
    <citation type="submission" date="2021-07" db="EMBL/GenBank/DDBJ databases">
        <authorList>
            <person name="Durling M."/>
        </authorList>
    </citation>
    <scope>NUCLEOTIDE SEQUENCE</scope>
</reference>
<name>A0A9N9PNI6_9HELO</name>
<evidence type="ECO:0000313" key="1">
    <source>
        <dbReference type="EMBL" id="CAG8950030.1"/>
    </source>
</evidence>
<dbReference type="Proteomes" id="UP000696280">
    <property type="component" value="Unassembled WGS sequence"/>
</dbReference>
<dbReference type="OrthoDB" id="10418730at2759"/>